<evidence type="ECO:0000259" key="1">
    <source>
        <dbReference type="Pfam" id="PF03235"/>
    </source>
</evidence>
<evidence type="ECO:0000313" key="2">
    <source>
        <dbReference type="EMBL" id="VFK23315.1"/>
    </source>
</evidence>
<evidence type="ECO:0000313" key="4">
    <source>
        <dbReference type="EMBL" id="VFK74254.1"/>
    </source>
</evidence>
<accession>A0A450XGL3</accession>
<dbReference type="EMBL" id="CAADFQ010000006">
    <property type="protein sequence ID" value="VFK28441.1"/>
    <property type="molecule type" value="Genomic_DNA"/>
</dbReference>
<dbReference type="EMBL" id="CAADFO010000004">
    <property type="protein sequence ID" value="VFK23315.1"/>
    <property type="molecule type" value="Genomic_DNA"/>
</dbReference>
<gene>
    <name evidence="2" type="ORF">BECKMB1821G_GA0114241_100459</name>
    <name evidence="4" type="ORF">BECKMB1821H_GA0114242_100275</name>
    <name evidence="3" type="ORF">BECKMB1821I_GA0114274_100657</name>
</gene>
<dbReference type="PANTHER" id="PTHR39639">
    <property type="entry name" value="CHROMOSOME 16, WHOLE GENOME SHOTGUN SEQUENCE"/>
    <property type="match status" value="1"/>
</dbReference>
<reference evidence="3" key="1">
    <citation type="submission" date="2019-02" db="EMBL/GenBank/DDBJ databases">
        <authorList>
            <person name="Gruber-Vodicka R. H."/>
            <person name="Seah K. B. B."/>
        </authorList>
    </citation>
    <scope>NUCLEOTIDE SEQUENCE</scope>
    <source>
        <strain evidence="2">BECK_BZ197</strain>
        <strain evidence="4">BECK_BZ198</strain>
        <strain evidence="3">BECK_BZ199</strain>
    </source>
</reference>
<protein>
    <recommendedName>
        <fullName evidence="1">GmrSD restriction endonucleases N-terminal domain-containing protein</fullName>
    </recommendedName>
</protein>
<proteinExistence type="predicted"/>
<name>A0A450XGL3_9GAMM</name>
<organism evidence="3">
    <name type="scientific">Candidatus Kentrum sp. MB</name>
    <dbReference type="NCBI Taxonomy" id="2138164"/>
    <lineage>
        <taxon>Bacteria</taxon>
        <taxon>Pseudomonadati</taxon>
        <taxon>Pseudomonadota</taxon>
        <taxon>Gammaproteobacteria</taxon>
        <taxon>Candidatus Kentrum</taxon>
    </lineage>
</organism>
<feature type="domain" description="GmrSD restriction endonucleases N-terminal" evidence="1">
    <location>
        <begin position="15"/>
        <end position="158"/>
    </location>
</feature>
<dbReference type="Pfam" id="PF03235">
    <property type="entry name" value="GmrSD_N"/>
    <property type="match status" value="1"/>
</dbReference>
<evidence type="ECO:0000313" key="3">
    <source>
        <dbReference type="EMBL" id="VFK28441.1"/>
    </source>
</evidence>
<dbReference type="PANTHER" id="PTHR39639:SF1">
    <property type="entry name" value="DUF262 DOMAIN-CONTAINING PROTEIN"/>
    <property type="match status" value="1"/>
</dbReference>
<dbReference type="EMBL" id="CAADGH010000002">
    <property type="protein sequence ID" value="VFK74254.1"/>
    <property type="molecule type" value="Genomic_DNA"/>
</dbReference>
<sequence length="343" mass="39833">MTSSKPSTWMVSEVLDWFSSNELIINESFQRHSVWPSQAKTLFIDSILCGLPIPKIYTRTRIDLKTKKSIKEIVDGQQRIRSIVEFANDKFALNSKSENFNGMKYSKLPEYAQEEFLGYTLTVEQLLNATDDSVIDIFARLNSYTVALNSAEKRHAAYQTELKFFVRKISRKYRWFIEKYDIFTVRQRFRMADDEFFAELTNLVLRGIQDGGAAKINQFYKDTVDDLFDEQEQRKAEKLINEAISFIDTQIDGFLRGPLGKHYQIYAICAAYLHILKKIPRLSDLPAYGTLRDKDSFSTRLLDLETELEGERETELKKASSSSTQRIRTRKARIRAFIEALGE</sequence>
<dbReference type="AlphaFoldDB" id="A0A450XGL3"/>
<dbReference type="InterPro" id="IPR004919">
    <property type="entry name" value="GmrSD_N"/>
</dbReference>